<dbReference type="EMBL" id="JAKXMK010000008">
    <property type="protein sequence ID" value="MCH6166191.1"/>
    <property type="molecule type" value="Genomic_DNA"/>
</dbReference>
<dbReference type="NCBIfam" id="TIGR03083">
    <property type="entry name" value="maleylpyruvate isomerase family mycothiol-dependent enzyme"/>
    <property type="match status" value="1"/>
</dbReference>
<evidence type="ECO:0000259" key="1">
    <source>
        <dbReference type="Pfam" id="PF11716"/>
    </source>
</evidence>
<proteinExistence type="predicted"/>
<comment type="caution">
    <text evidence="2">The sequence shown here is derived from an EMBL/GenBank/DDBJ whole genome shotgun (WGS) entry which is preliminary data.</text>
</comment>
<dbReference type="InterPro" id="IPR017517">
    <property type="entry name" value="Maleyloyr_isom"/>
</dbReference>
<protein>
    <submittedName>
        <fullName evidence="2">TIGR03086 family metal-binding protein</fullName>
    </submittedName>
</protein>
<accession>A0ABS9TD26</accession>
<dbReference type="InterPro" id="IPR034660">
    <property type="entry name" value="DinB/YfiT-like"/>
</dbReference>
<evidence type="ECO:0000313" key="3">
    <source>
        <dbReference type="Proteomes" id="UP001299970"/>
    </source>
</evidence>
<evidence type="ECO:0000313" key="2">
    <source>
        <dbReference type="EMBL" id="MCH6166191.1"/>
    </source>
</evidence>
<dbReference type="InterPro" id="IPR024344">
    <property type="entry name" value="MDMPI_metal-binding"/>
</dbReference>
<dbReference type="InterPro" id="IPR017520">
    <property type="entry name" value="CHP03086"/>
</dbReference>
<name>A0ABS9TD26_9PSEU</name>
<keyword evidence="3" id="KW-1185">Reference proteome</keyword>
<dbReference type="Gene3D" id="1.20.120.450">
    <property type="entry name" value="dinb family like domain"/>
    <property type="match status" value="1"/>
</dbReference>
<dbReference type="RefSeq" id="WP_241036222.1">
    <property type="nucleotide sequence ID" value="NZ_BAAAJF010000020.1"/>
</dbReference>
<dbReference type="Pfam" id="PF11716">
    <property type="entry name" value="MDMPI_N"/>
    <property type="match status" value="1"/>
</dbReference>
<dbReference type="SUPFAM" id="SSF109854">
    <property type="entry name" value="DinB/YfiT-like putative metalloenzymes"/>
    <property type="match status" value="1"/>
</dbReference>
<dbReference type="Proteomes" id="UP001299970">
    <property type="component" value="Unassembled WGS sequence"/>
</dbReference>
<reference evidence="2 3" key="1">
    <citation type="submission" date="2022-03" db="EMBL/GenBank/DDBJ databases">
        <title>Pseudonocardia alaer sp. nov., a novel actinomycete isolated from reed forest soil.</title>
        <authorList>
            <person name="Wang L."/>
        </authorList>
    </citation>
    <scope>NUCLEOTIDE SEQUENCE [LARGE SCALE GENOMIC DNA]</scope>
    <source>
        <strain evidence="2 3">Y-16303</strain>
    </source>
</reference>
<organism evidence="2 3">
    <name type="scientific">Pseudonocardia alaniniphila</name>
    <dbReference type="NCBI Taxonomy" id="75291"/>
    <lineage>
        <taxon>Bacteria</taxon>
        <taxon>Bacillati</taxon>
        <taxon>Actinomycetota</taxon>
        <taxon>Actinomycetes</taxon>
        <taxon>Pseudonocardiales</taxon>
        <taxon>Pseudonocardiaceae</taxon>
        <taxon>Pseudonocardia</taxon>
    </lineage>
</organism>
<sequence>MTSASFVDLAPAADRVTRLLDAVTDDRLEAPTPCTDTTVGALLSHLLGLAEAFRAAAAKEPDLGAPPAVQPPLDPQWRTLLPRRLDALVAAWRDPAARDGMTSVGGVQMPATAIAAVALDELVLHGWDLARATAQAYAVDQESVQACLGFVEAAAQPEGVPGLFGPPVPVPGDAPLLDRLVGLSGRDPAWTPATSVSR</sequence>
<feature type="domain" description="Mycothiol-dependent maleylpyruvate isomerase metal-binding" evidence="1">
    <location>
        <begin position="9"/>
        <end position="130"/>
    </location>
</feature>
<gene>
    <name evidence="2" type="ORF">MMF94_10895</name>
</gene>
<dbReference type="NCBIfam" id="TIGR03086">
    <property type="entry name" value="TIGR03086 family metal-binding protein"/>
    <property type="match status" value="1"/>
</dbReference>